<evidence type="ECO:0000313" key="3">
    <source>
        <dbReference type="EMBL" id="MBB4246466.1"/>
    </source>
</evidence>
<feature type="domain" description="Pyruvate/ketoisovalerate oxidoreductase catalytic" evidence="2">
    <location>
        <begin position="13"/>
        <end position="193"/>
    </location>
</feature>
<comment type="caution">
    <text evidence="3">The sequence shown here is derived from an EMBL/GenBank/DDBJ whole genome shotgun (WGS) entry which is preliminary data.</text>
</comment>
<evidence type="ECO:0000313" key="4">
    <source>
        <dbReference type="Proteomes" id="UP000587070"/>
    </source>
</evidence>
<dbReference type="Gene3D" id="3.40.920.10">
    <property type="entry name" value="Pyruvate-ferredoxin oxidoreductase, PFOR, domain III"/>
    <property type="match status" value="1"/>
</dbReference>
<dbReference type="PANTHER" id="PTHR43854:SF1">
    <property type="entry name" value="INDOLEPYRUVATE OXIDOREDUCTASE SUBUNIT IORB"/>
    <property type="match status" value="1"/>
</dbReference>
<evidence type="ECO:0000259" key="2">
    <source>
        <dbReference type="Pfam" id="PF01558"/>
    </source>
</evidence>
<keyword evidence="1 3" id="KW-0560">Oxidoreductase</keyword>
<organism evidence="3 4">
    <name type="scientific">Rhodocyclus tenuis</name>
    <name type="common">Rhodospirillum tenue</name>
    <dbReference type="NCBI Taxonomy" id="1066"/>
    <lineage>
        <taxon>Bacteria</taxon>
        <taxon>Pseudomonadati</taxon>
        <taxon>Pseudomonadota</taxon>
        <taxon>Betaproteobacteria</taxon>
        <taxon>Rhodocyclales</taxon>
        <taxon>Rhodocyclaceae</taxon>
        <taxon>Rhodocyclus</taxon>
    </lineage>
</organism>
<dbReference type="RefSeq" id="WP_153114537.1">
    <property type="nucleotide sequence ID" value="NZ_JACIGE010000002.1"/>
</dbReference>
<accession>A0A840G3G2</accession>
<dbReference type="InterPro" id="IPR002869">
    <property type="entry name" value="Pyrv_flavodox_OxRed_cen"/>
</dbReference>
<dbReference type="SUPFAM" id="SSF53323">
    <property type="entry name" value="Pyruvate-ferredoxin oxidoreductase, PFOR, domain III"/>
    <property type="match status" value="1"/>
</dbReference>
<dbReference type="Pfam" id="PF01558">
    <property type="entry name" value="POR"/>
    <property type="match status" value="1"/>
</dbReference>
<dbReference type="InterPro" id="IPR019752">
    <property type="entry name" value="Pyrv/ketoisovalerate_OxRed_cat"/>
</dbReference>
<evidence type="ECO:0000256" key="1">
    <source>
        <dbReference type="ARBA" id="ARBA00023002"/>
    </source>
</evidence>
<keyword evidence="3" id="KW-0670">Pyruvate</keyword>
<name>A0A840G3G2_RHOTE</name>
<gene>
    <name evidence="3" type="ORF">GGD90_000823</name>
</gene>
<dbReference type="Proteomes" id="UP000587070">
    <property type="component" value="Unassembled WGS sequence"/>
</dbReference>
<protein>
    <submittedName>
        <fullName evidence="3">Indolepyruvate ferredoxin oxidoreductase beta subunit</fullName>
        <ecNumber evidence="3">1.2.7.8</ecNumber>
    </submittedName>
</protein>
<dbReference type="OrthoDB" id="9800445at2"/>
<sequence>MSLKRNIMIAGVGGQGTVLASKLVARAAMDAGLAVRTSETIGMAQRGGSVVSHVRVSDSAIASPVLTPGSADTLIGFEPGEAVRCLRYLRPGGCIVSNAQTVAPASAALTRTEYSGEAMLGRLRDCGARLVVVDGDALCAEIGSLKALNVVLLGAAAAAGALDFTLEQLEAAIRATVRPKFVDLNIRALHAGARA</sequence>
<reference evidence="3 4" key="1">
    <citation type="submission" date="2020-08" db="EMBL/GenBank/DDBJ databases">
        <title>Genome sequencing of Purple Non-Sulfur Bacteria from various extreme environments.</title>
        <authorList>
            <person name="Mayer M."/>
        </authorList>
    </citation>
    <scope>NUCLEOTIDE SEQUENCE [LARGE SCALE GENOMIC DNA]</scope>
    <source>
        <strain evidence="3 4">2761</strain>
    </source>
</reference>
<dbReference type="InterPro" id="IPR052198">
    <property type="entry name" value="IorB_Oxidoreductase"/>
</dbReference>
<proteinExistence type="predicted"/>
<dbReference type="EC" id="1.2.7.8" evidence="3"/>
<dbReference type="EMBL" id="JACIGE010000002">
    <property type="protein sequence ID" value="MBB4246466.1"/>
    <property type="molecule type" value="Genomic_DNA"/>
</dbReference>
<dbReference type="PANTHER" id="PTHR43854">
    <property type="entry name" value="INDOLEPYRUVATE OXIDOREDUCTASE SUBUNIT IORB"/>
    <property type="match status" value="1"/>
</dbReference>
<dbReference type="GO" id="GO:0043805">
    <property type="term" value="F:indolepyruvate ferredoxin oxidoreductase activity"/>
    <property type="evidence" value="ECO:0007669"/>
    <property type="project" value="UniProtKB-EC"/>
</dbReference>
<dbReference type="AlphaFoldDB" id="A0A840G3G2"/>
<keyword evidence="4" id="KW-1185">Reference proteome</keyword>